<proteinExistence type="predicted"/>
<keyword evidence="1" id="KW-1133">Transmembrane helix</keyword>
<gene>
    <name evidence="2" type="ORF">EER27_12450</name>
</gene>
<organism evidence="2 3">
    <name type="scientific">Montanilutibacter psychrotolerans</name>
    <dbReference type="NCBI Taxonomy" id="1327343"/>
    <lineage>
        <taxon>Bacteria</taxon>
        <taxon>Pseudomonadati</taxon>
        <taxon>Pseudomonadota</taxon>
        <taxon>Gammaproteobacteria</taxon>
        <taxon>Lysobacterales</taxon>
        <taxon>Lysobacteraceae</taxon>
        <taxon>Montanilutibacter</taxon>
    </lineage>
</organism>
<feature type="transmembrane region" description="Helical" evidence="1">
    <location>
        <begin position="423"/>
        <end position="446"/>
    </location>
</feature>
<dbReference type="Proteomes" id="UP000267049">
    <property type="component" value="Unassembled WGS sequence"/>
</dbReference>
<keyword evidence="1" id="KW-0472">Membrane</keyword>
<sequence>MLGLLPIAFKEARRYLLPLATIFAVVALFFLAWGLTNPPTYKSSATVLVQDNTPIAPLLEGRATAPNDSSRAIISRDVLFGRRVMADVLIAGGWVGGHLSELEKEQLIRGIIGRTDITVTERTQTRSNDPKLSLVKITYADSNPRRAYAVTKRFSEALIEQVLESRARASQSAYQFIDAQVGKYQEALGEADKKLQDYRNINPDAFPGVGSDVSARIAELRRATDNASMDLAQVGAQERQLMGQLSRESQLTTISRSAQANVQLATLQAEESRLMLSYTDQHPDVVRVRNQIRDMQAQVRSGANSGGTTVLPGSTPSMNPVYQQLRTQIAGVRSQGAAAASRVAIAQALLREELERSRRIAGSEGEVSALTRAHDVNREMYEDLLKRRENARVSMSLDADGQSLGFQIQEPASIPLLPTGLRLMHFALTGIVLAILIPLLLLSILVKHDPRVRLPLQIEREAGLPVLGTIPLYMTHNQFELRAKRMRIGSLLLVAVPLIYGLVLFLKVADVL</sequence>
<evidence type="ECO:0008006" key="4">
    <source>
        <dbReference type="Google" id="ProtNLM"/>
    </source>
</evidence>
<protein>
    <recommendedName>
        <fullName evidence="4">Polysaccharide chain length determinant N-terminal domain-containing protein</fullName>
    </recommendedName>
</protein>
<feature type="transmembrane region" description="Helical" evidence="1">
    <location>
        <begin position="488"/>
        <end position="509"/>
    </location>
</feature>
<reference evidence="2 3" key="1">
    <citation type="submission" date="2018-11" db="EMBL/GenBank/DDBJ databases">
        <title>Lysobacter cryohumiis sp. nov., isolated from soil in the Tianshan Mountains, Xinjiang, China.</title>
        <authorList>
            <person name="Luo Y."/>
            <person name="Sheng H."/>
        </authorList>
    </citation>
    <scope>NUCLEOTIDE SEQUENCE [LARGE SCALE GENOMIC DNA]</scope>
    <source>
        <strain evidence="2 3">ZS60</strain>
    </source>
</reference>
<keyword evidence="3" id="KW-1185">Reference proteome</keyword>
<dbReference type="PANTHER" id="PTHR32309">
    <property type="entry name" value="TYROSINE-PROTEIN KINASE"/>
    <property type="match status" value="1"/>
</dbReference>
<name>A0A3M8SUZ3_9GAMM</name>
<dbReference type="InterPro" id="IPR050445">
    <property type="entry name" value="Bact_polysacc_biosynth/exp"/>
</dbReference>
<evidence type="ECO:0000256" key="1">
    <source>
        <dbReference type="SAM" id="Phobius"/>
    </source>
</evidence>
<dbReference type="PANTHER" id="PTHR32309:SF31">
    <property type="entry name" value="CAPSULAR EXOPOLYSACCHARIDE FAMILY"/>
    <property type="match status" value="1"/>
</dbReference>
<accession>A0A3M8SUZ3</accession>
<comment type="caution">
    <text evidence="2">The sequence shown here is derived from an EMBL/GenBank/DDBJ whole genome shotgun (WGS) entry which is preliminary data.</text>
</comment>
<keyword evidence="1" id="KW-0812">Transmembrane</keyword>
<feature type="transmembrane region" description="Helical" evidence="1">
    <location>
        <begin position="15"/>
        <end position="35"/>
    </location>
</feature>
<evidence type="ECO:0000313" key="2">
    <source>
        <dbReference type="EMBL" id="RNF83296.1"/>
    </source>
</evidence>
<dbReference type="EMBL" id="RIBS01000005">
    <property type="protein sequence ID" value="RNF83296.1"/>
    <property type="molecule type" value="Genomic_DNA"/>
</dbReference>
<evidence type="ECO:0000313" key="3">
    <source>
        <dbReference type="Proteomes" id="UP000267049"/>
    </source>
</evidence>
<dbReference type="AlphaFoldDB" id="A0A3M8SUZ3"/>